<dbReference type="RefSeq" id="XP_012654954.1">
    <property type="nucleotide sequence ID" value="XM_012799500.1"/>
</dbReference>
<dbReference type="KEGG" id="tet:TTHERM_000579179"/>
<organism evidence="1 2">
    <name type="scientific">Tetrahymena thermophila (strain SB210)</name>
    <dbReference type="NCBI Taxonomy" id="312017"/>
    <lineage>
        <taxon>Eukaryota</taxon>
        <taxon>Sar</taxon>
        <taxon>Alveolata</taxon>
        <taxon>Ciliophora</taxon>
        <taxon>Intramacronucleata</taxon>
        <taxon>Oligohymenophorea</taxon>
        <taxon>Hymenostomatida</taxon>
        <taxon>Tetrahymenina</taxon>
        <taxon>Tetrahymenidae</taxon>
        <taxon>Tetrahymena</taxon>
    </lineage>
</organism>
<evidence type="ECO:0000313" key="2">
    <source>
        <dbReference type="Proteomes" id="UP000009168"/>
    </source>
</evidence>
<proteinExistence type="predicted"/>
<keyword evidence="2" id="KW-1185">Reference proteome</keyword>
<dbReference type="GeneID" id="24439680"/>
<dbReference type="Proteomes" id="UP000009168">
    <property type="component" value="Unassembled WGS sequence"/>
</dbReference>
<protein>
    <submittedName>
        <fullName evidence="1">Uncharacterized protein</fullName>
    </submittedName>
</protein>
<sequence length="147" mass="17820">MQYSNLRSRIDKFLLEEKKFLVKSIIKKKQINISYKTKNVQKKGYFIFFKMNQDKNLKHMQHIPFKKPNKFLITNFMPFIPLGNLEATKNPKESIQYQKRIKELIQNQIKRNISIKNVLQTHFINCFNEQINFFDSLQVYLSHFKDN</sequence>
<dbReference type="AlphaFoldDB" id="W7X7W3"/>
<accession>W7X7W3</accession>
<name>W7X7W3_TETTS</name>
<evidence type="ECO:0000313" key="1">
    <source>
        <dbReference type="EMBL" id="EWS72518.1"/>
    </source>
</evidence>
<dbReference type="EMBL" id="GG662527">
    <property type="protein sequence ID" value="EWS72518.1"/>
    <property type="molecule type" value="Genomic_DNA"/>
</dbReference>
<reference evidence="2" key="1">
    <citation type="journal article" date="2006" name="PLoS Biol.">
        <title>Macronuclear genome sequence of the ciliate Tetrahymena thermophila, a model eukaryote.</title>
        <authorList>
            <person name="Eisen J.A."/>
            <person name="Coyne R.S."/>
            <person name="Wu M."/>
            <person name="Wu D."/>
            <person name="Thiagarajan M."/>
            <person name="Wortman J.R."/>
            <person name="Badger J.H."/>
            <person name="Ren Q."/>
            <person name="Amedeo P."/>
            <person name="Jones K.M."/>
            <person name="Tallon L.J."/>
            <person name="Delcher A.L."/>
            <person name="Salzberg S.L."/>
            <person name="Silva J.C."/>
            <person name="Haas B.J."/>
            <person name="Majoros W.H."/>
            <person name="Farzad M."/>
            <person name="Carlton J.M."/>
            <person name="Smith R.K. Jr."/>
            <person name="Garg J."/>
            <person name="Pearlman R.E."/>
            <person name="Karrer K.M."/>
            <person name="Sun L."/>
            <person name="Manning G."/>
            <person name="Elde N.C."/>
            <person name="Turkewitz A.P."/>
            <person name="Asai D.J."/>
            <person name="Wilkes D.E."/>
            <person name="Wang Y."/>
            <person name="Cai H."/>
            <person name="Collins K."/>
            <person name="Stewart B.A."/>
            <person name="Lee S.R."/>
            <person name="Wilamowska K."/>
            <person name="Weinberg Z."/>
            <person name="Ruzzo W.L."/>
            <person name="Wloga D."/>
            <person name="Gaertig J."/>
            <person name="Frankel J."/>
            <person name="Tsao C.-C."/>
            <person name="Gorovsky M.A."/>
            <person name="Keeling P.J."/>
            <person name="Waller R.F."/>
            <person name="Patron N.J."/>
            <person name="Cherry J.M."/>
            <person name="Stover N.A."/>
            <person name="Krieger C.J."/>
            <person name="del Toro C."/>
            <person name="Ryder H.F."/>
            <person name="Williamson S.C."/>
            <person name="Barbeau R.A."/>
            <person name="Hamilton E.P."/>
            <person name="Orias E."/>
        </authorList>
    </citation>
    <scope>NUCLEOTIDE SEQUENCE [LARGE SCALE GENOMIC DNA]</scope>
    <source>
        <strain evidence="2">SB210</strain>
    </source>
</reference>
<dbReference type="InParanoid" id="W7X7W3"/>
<gene>
    <name evidence="1" type="ORF">TTHERM_000579179</name>
</gene>